<evidence type="ECO:0000313" key="3">
    <source>
        <dbReference type="EMBL" id="NML13965.1"/>
    </source>
</evidence>
<dbReference type="InterPro" id="IPR016035">
    <property type="entry name" value="Acyl_Trfase/lysoPLipase"/>
</dbReference>
<dbReference type="GO" id="GO:0016491">
    <property type="term" value="F:oxidoreductase activity"/>
    <property type="evidence" value="ECO:0007669"/>
    <property type="project" value="InterPro"/>
</dbReference>
<accession>A0A848F5J8</accession>
<keyword evidence="4" id="KW-1185">Reference proteome</keyword>
<organism evidence="3 4">
    <name type="scientific">Azohydromonas caseinilytica</name>
    <dbReference type="NCBI Taxonomy" id="2728836"/>
    <lineage>
        <taxon>Bacteria</taxon>
        <taxon>Pseudomonadati</taxon>
        <taxon>Pseudomonadota</taxon>
        <taxon>Betaproteobacteria</taxon>
        <taxon>Burkholderiales</taxon>
        <taxon>Sphaerotilaceae</taxon>
        <taxon>Azohydromonas</taxon>
    </lineage>
</organism>
<dbReference type="InterPro" id="IPR002328">
    <property type="entry name" value="ADH_Zn_CS"/>
</dbReference>
<dbReference type="InterPro" id="IPR002641">
    <property type="entry name" value="PNPLA_dom"/>
</dbReference>
<dbReference type="GO" id="GO:0006629">
    <property type="term" value="P:lipid metabolic process"/>
    <property type="evidence" value="ECO:0007669"/>
    <property type="project" value="UniProtKB-KW"/>
</dbReference>
<dbReference type="RefSeq" id="WP_169158835.1">
    <property type="nucleotide sequence ID" value="NZ_JABBFW010000001.1"/>
</dbReference>
<name>A0A848F5J8_9BURK</name>
<gene>
    <name evidence="3" type="ORF">HHL10_03080</name>
</gene>
<dbReference type="EMBL" id="JABBFW010000001">
    <property type="protein sequence ID" value="NML13965.1"/>
    <property type="molecule type" value="Genomic_DNA"/>
</dbReference>
<protein>
    <recommendedName>
        <fullName evidence="2">PNPLA domain-containing protein</fullName>
    </recommendedName>
</protein>
<evidence type="ECO:0000313" key="4">
    <source>
        <dbReference type="Proteomes" id="UP000574067"/>
    </source>
</evidence>
<dbReference type="Proteomes" id="UP000574067">
    <property type="component" value="Unassembled WGS sequence"/>
</dbReference>
<evidence type="ECO:0000259" key="2">
    <source>
        <dbReference type="Pfam" id="PF01734"/>
    </source>
</evidence>
<proteinExistence type="predicted"/>
<evidence type="ECO:0000256" key="1">
    <source>
        <dbReference type="ARBA" id="ARBA00023098"/>
    </source>
</evidence>
<dbReference type="GO" id="GO:0008270">
    <property type="term" value="F:zinc ion binding"/>
    <property type="evidence" value="ECO:0007669"/>
    <property type="project" value="InterPro"/>
</dbReference>
<feature type="domain" description="PNPLA" evidence="2">
    <location>
        <begin position="7"/>
        <end position="257"/>
    </location>
</feature>
<keyword evidence="1" id="KW-0443">Lipid metabolism</keyword>
<comment type="caution">
    <text evidence="3">The sequence shown here is derived from an EMBL/GenBank/DDBJ whole genome shotgun (WGS) entry which is preliminary data.</text>
</comment>
<dbReference type="Gene3D" id="3.40.1090.10">
    <property type="entry name" value="Cytosolic phospholipase A2 catalytic domain"/>
    <property type="match status" value="1"/>
</dbReference>
<dbReference type="Pfam" id="PF01734">
    <property type="entry name" value="Patatin"/>
    <property type="match status" value="1"/>
</dbReference>
<dbReference type="PROSITE" id="PS00059">
    <property type="entry name" value="ADH_ZINC"/>
    <property type="match status" value="1"/>
</dbReference>
<reference evidence="3 4" key="1">
    <citation type="submission" date="2020-04" db="EMBL/GenBank/DDBJ databases">
        <title>Azohydromonas sp. isolated from soil.</title>
        <authorList>
            <person name="Dahal R.H."/>
        </authorList>
    </citation>
    <scope>NUCLEOTIDE SEQUENCE [LARGE SCALE GENOMIC DNA]</scope>
    <source>
        <strain evidence="3 4">G-1-1-14</strain>
    </source>
</reference>
<dbReference type="SUPFAM" id="SSF52151">
    <property type="entry name" value="FabD/lysophospholipase-like"/>
    <property type="match status" value="1"/>
</dbReference>
<dbReference type="AlphaFoldDB" id="A0A848F5J8"/>
<sequence>MKKIAIACQGGGSHCAFTGGVLAALLRQVRVDDEHRLVLDGHEIVGLSGTSGGAVSAYLAWLDLLRLRAGQRLADDAPLAVERFWRGNTAQLFGRFPYDLLTNLTVVGLASLEGTLPTLASTPNAATRAIQAHMKAQIEAAAGDLSFLQPILEAEGSLQPARAKALRPAPGNFPVLLLGAANVNQGTFEPFIGTPSHPPSTDQIVASTALPDVFPSVGIATPTKTARHGAAAEGEDAPATAYYWDGLLSQNPPISDFLGFADRAAKPDEIWIVRINPVARRNGAGRIAIEPPTRATEIADRRNELAGNLSLEQEKRFIRRVNAMHDKGALSAAGRNRYKKVALWGISLDGWSDVPEDERQPEGGWREVRLKTRRMHTQVLDYATKLLRSPLFLAELDALGREAAQEFLEHRRALREGVEPAAAATAVAGAQAATTV</sequence>